<evidence type="ECO:0000313" key="1">
    <source>
        <dbReference type="EMBL" id="QSQ09777.1"/>
    </source>
</evidence>
<gene>
    <name evidence="1" type="ORF">H0A61_02158</name>
</gene>
<organism evidence="1 2">
    <name type="scientific">Koleobacter methoxysyntrophicus</name>
    <dbReference type="NCBI Taxonomy" id="2751313"/>
    <lineage>
        <taxon>Bacteria</taxon>
        <taxon>Bacillati</taxon>
        <taxon>Bacillota</taxon>
        <taxon>Clostridia</taxon>
        <taxon>Koleobacterales</taxon>
        <taxon>Koleobacteraceae</taxon>
        <taxon>Koleobacter</taxon>
    </lineage>
</organism>
<dbReference type="KEGG" id="kme:H0A61_02158"/>
<dbReference type="AlphaFoldDB" id="A0A8A0RQV8"/>
<evidence type="ECO:0000313" key="2">
    <source>
        <dbReference type="Proteomes" id="UP000662904"/>
    </source>
</evidence>
<proteinExistence type="predicted"/>
<sequence>MKFHFEPVIVEDYSKKPYTKYKAFSFWVDYKGAIYEIIRIPLSRRIEINP</sequence>
<name>A0A8A0RQV8_9FIRM</name>
<dbReference type="EMBL" id="CP059066">
    <property type="protein sequence ID" value="QSQ09777.1"/>
    <property type="molecule type" value="Genomic_DNA"/>
</dbReference>
<protein>
    <submittedName>
        <fullName evidence="1">Uncharacterized protein</fullName>
    </submittedName>
</protein>
<keyword evidence="2" id="KW-1185">Reference proteome</keyword>
<reference evidence="1" key="1">
    <citation type="submission" date="2020-07" db="EMBL/GenBank/DDBJ databases">
        <title>Koleobacter methoxysyntrophicus gen. nov., sp. nov., a novel anaerobic bacterium isolated from deep subsurface oil field and proposal of Koleobacterales ord. nov. in the phylum Firmicutes.</title>
        <authorList>
            <person name="Sakamoto S."/>
            <person name="Tamaki H."/>
        </authorList>
    </citation>
    <scope>NUCLEOTIDE SEQUENCE</scope>
    <source>
        <strain evidence="1">NRmbB1</strain>
    </source>
</reference>
<accession>A0A8A0RQV8</accession>
<dbReference type="Proteomes" id="UP000662904">
    <property type="component" value="Chromosome"/>
</dbReference>
<dbReference type="RefSeq" id="WP_206707114.1">
    <property type="nucleotide sequence ID" value="NZ_CP059066.1"/>
</dbReference>